<keyword evidence="2 6" id="KW-0808">Transferase</keyword>
<protein>
    <submittedName>
        <fullName evidence="6">Related to TRP4-anthranilate phosphoribosyltransferase</fullName>
    </submittedName>
</protein>
<dbReference type="eggNOG" id="KOG1438">
    <property type="taxonomic scope" value="Eukaryota"/>
</dbReference>
<evidence type="ECO:0000259" key="5">
    <source>
        <dbReference type="Pfam" id="PF02885"/>
    </source>
</evidence>
<feature type="domain" description="Glycosyl transferase family 3" evidence="4">
    <location>
        <begin position="112"/>
        <end position="376"/>
    </location>
</feature>
<name>G4TS92_SERID</name>
<reference evidence="6 7" key="1">
    <citation type="journal article" date="2011" name="PLoS Pathog.">
        <title>Endophytic Life Strategies Decoded by Genome and Transcriptome Analyses of the Mutualistic Root Symbiont Piriformospora indica.</title>
        <authorList>
            <person name="Zuccaro A."/>
            <person name="Lahrmann U."/>
            <person name="Guldener U."/>
            <person name="Langen G."/>
            <person name="Pfiffi S."/>
            <person name="Biedenkopf D."/>
            <person name="Wong P."/>
            <person name="Samans B."/>
            <person name="Grimm C."/>
            <person name="Basiewicz M."/>
            <person name="Murat C."/>
            <person name="Martin F."/>
            <person name="Kogel K.H."/>
        </authorList>
    </citation>
    <scope>NUCLEOTIDE SEQUENCE [LARGE SCALE GENOMIC DNA]</scope>
    <source>
        <strain evidence="6 7">DSM 11827</strain>
    </source>
</reference>
<dbReference type="OMA" id="GPMTNPA"/>
<dbReference type="InterPro" id="IPR017459">
    <property type="entry name" value="Glycosyl_Trfase_fam3_N_dom"/>
</dbReference>
<evidence type="ECO:0000313" key="7">
    <source>
        <dbReference type="Proteomes" id="UP000007148"/>
    </source>
</evidence>
<accession>G4TS92</accession>
<dbReference type="Gene3D" id="1.20.970.10">
    <property type="entry name" value="Transferase, Pyrimidine Nucleoside Phosphorylase, Chain C"/>
    <property type="match status" value="1"/>
</dbReference>
<dbReference type="AlphaFoldDB" id="G4TS92"/>
<evidence type="ECO:0000256" key="3">
    <source>
        <dbReference type="SAM" id="MobiDB-lite"/>
    </source>
</evidence>
<dbReference type="InParanoid" id="G4TS92"/>
<keyword evidence="7" id="KW-1185">Reference proteome</keyword>
<dbReference type="InterPro" id="IPR005940">
    <property type="entry name" value="Anthranilate_Pribosyl_Tfrase"/>
</dbReference>
<evidence type="ECO:0000259" key="4">
    <source>
        <dbReference type="Pfam" id="PF00591"/>
    </source>
</evidence>
<dbReference type="GO" id="GO:0000162">
    <property type="term" value="P:L-tryptophan biosynthetic process"/>
    <property type="evidence" value="ECO:0007669"/>
    <property type="project" value="InterPro"/>
</dbReference>
<organism evidence="6 7">
    <name type="scientific">Serendipita indica (strain DSM 11827)</name>
    <name type="common">Root endophyte fungus</name>
    <name type="synonym">Piriformospora indica</name>
    <dbReference type="NCBI Taxonomy" id="1109443"/>
    <lineage>
        <taxon>Eukaryota</taxon>
        <taxon>Fungi</taxon>
        <taxon>Dikarya</taxon>
        <taxon>Basidiomycota</taxon>
        <taxon>Agaricomycotina</taxon>
        <taxon>Agaricomycetes</taxon>
        <taxon>Sebacinales</taxon>
        <taxon>Serendipitaceae</taxon>
        <taxon>Serendipita</taxon>
    </lineage>
</organism>
<dbReference type="Gene3D" id="3.40.1030.10">
    <property type="entry name" value="Nucleoside phosphorylase/phosphoribosyltransferase catalytic domain"/>
    <property type="match status" value="1"/>
</dbReference>
<dbReference type="PANTHER" id="PTHR43285">
    <property type="entry name" value="ANTHRANILATE PHOSPHORIBOSYLTRANSFERASE"/>
    <property type="match status" value="1"/>
</dbReference>
<dbReference type="Pfam" id="PF00591">
    <property type="entry name" value="Glycos_transf_3"/>
    <property type="match status" value="1"/>
</dbReference>
<dbReference type="FunCoup" id="G4TS92">
    <property type="interactions" value="372"/>
</dbReference>
<feature type="region of interest" description="Disordered" evidence="3">
    <location>
        <begin position="1"/>
        <end position="20"/>
    </location>
</feature>
<dbReference type="OrthoDB" id="427800at2759"/>
<dbReference type="STRING" id="1109443.G4TS92"/>
<dbReference type="Proteomes" id="UP000007148">
    <property type="component" value="Unassembled WGS sequence"/>
</dbReference>
<dbReference type="InterPro" id="IPR000312">
    <property type="entry name" value="Glycosyl_Trfase_fam3"/>
</dbReference>
<proteinExistence type="predicted"/>
<dbReference type="HOGENOM" id="CLU_034315_2_1_1"/>
<dbReference type="SUPFAM" id="SSF52418">
    <property type="entry name" value="Nucleoside phosphorylase/phosphoribosyltransferase catalytic domain"/>
    <property type="match status" value="1"/>
</dbReference>
<keyword evidence="1 6" id="KW-0328">Glycosyltransferase</keyword>
<dbReference type="NCBIfam" id="TIGR01245">
    <property type="entry name" value="trpD"/>
    <property type="match status" value="1"/>
</dbReference>
<evidence type="ECO:0000256" key="1">
    <source>
        <dbReference type="ARBA" id="ARBA00022676"/>
    </source>
</evidence>
<gene>
    <name evidence="6" type="ORF">PIIN_08138</name>
</gene>
<evidence type="ECO:0000256" key="2">
    <source>
        <dbReference type="ARBA" id="ARBA00022679"/>
    </source>
</evidence>
<dbReference type="Pfam" id="PF02885">
    <property type="entry name" value="Glycos_trans_3N"/>
    <property type="match status" value="1"/>
</dbReference>
<dbReference type="PANTHER" id="PTHR43285:SF2">
    <property type="entry name" value="ANTHRANILATE PHOSPHORIBOSYLTRANSFERASE"/>
    <property type="match status" value="1"/>
</dbReference>
<dbReference type="InterPro" id="IPR035902">
    <property type="entry name" value="Nuc_phospho_transferase"/>
</dbReference>
<evidence type="ECO:0000313" key="6">
    <source>
        <dbReference type="EMBL" id="CCA74185.1"/>
    </source>
</evidence>
<comment type="caution">
    <text evidence="6">The sequence shown here is derived from an EMBL/GenBank/DDBJ whole genome shotgun (WGS) entry which is preliminary data.</text>
</comment>
<sequence length="390" mass="41800">MDKSPLQPSDVPTSIHQATQPHLTPETFKKVLGKLISSPKSFTREDTILAFEHLLDPSSTLPSQIGSFLTALHLSGREGDVDILAGGAEVLRRYAIVVDVPEEETNSKPRMVVDIVGTGGDGHNTFNVSTTAAVIAAGAGARVYKHGNRASTSSSGAADLLITLGCPLSPHISSPRSVPDPKFRFLLAPHHHPLLAPLAPIRRTLPHRTILNLLGPLVNPSRPAAIVIGVAHASLGPTFIKALSCDEKVQRAWVVCGEEGLDEISCAGPTHVWEYMRGRSDGEFAEFSIEPSSFGLRAHSLDMVKGGKGPEENAETFMHLINPEKWGARKGPSEDVTPVLEFVLMNAAAVLLVADVANSLEEGVRLARESVVSGNAWDAFCSFRDWDNSS</sequence>
<dbReference type="EMBL" id="CAFZ01000288">
    <property type="protein sequence ID" value="CCA74185.1"/>
    <property type="molecule type" value="Genomic_DNA"/>
</dbReference>
<dbReference type="GO" id="GO:0005829">
    <property type="term" value="C:cytosol"/>
    <property type="evidence" value="ECO:0007669"/>
    <property type="project" value="TreeGrafter"/>
</dbReference>
<dbReference type="GO" id="GO:0004048">
    <property type="term" value="F:anthranilate phosphoribosyltransferase activity"/>
    <property type="evidence" value="ECO:0007669"/>
    <property type="project" value="InterPro"/>
</dbReference>
<feature type="domain" description="Glycosyl transferase family 3 N-terminal" evidence="5">
    <location>
        <begin position="30"/>
        <end position="95"/>
    </location>
</feature>